<dbReference type="PANTHER" id="PTHR42945:SF9">
    <property type="entry name" value="HISTIDINE BIOSYNTHESIS BIFUNCTIONAL PROTEIN HISIE"/>
    <property type="match status" value="1"/>
</dbReference>
<dbReference type="AlphaFoldDB" id="O87047"/>
<evidence type="ECO:0000256" key="2">
    <source>
        <dbReference type="ARBA" id="ARBA00004496"/>
    </source>
</evidence>
<gene>
    <name evidence="11" type="primary">z45f</name>
</gene>
<dbReference type="EMBL" id="AJ231103">
    <property type="protein sequence ID" value="CAA13145.1"/>
    <property type="molecule type" value="Genomic_DNA"/>
</dbReference>
<keyword evidence="10" id="KW-0368">Histidine biosynthesis</keyword>
<dbReference type="Gene3D" id="1.10.287.1080">
    <property type="entry name" value="MazG-like"/>
    <property type="match status" value="1"/>
</dbReference>
<dbReference type="GO" id="GO:0004636">
    <property type="term" value="F:phosphoribosyl-ATP diphosphatase activity"/>
    <property type="evidence" value="ECO:0007669"/>
    <property type="project" value="UniProtKB-EC"/>
</dbReference>
<evidence type="ECO:0000256" key="5">
    <source>
        <dbReference type="ARBA" id="ARBA00022490"/>
    </source>
</evidence>
<evidence type="ECO:0000256" key="6">
    <source>
        <dbReference type="ARBA" id="ARBA00022605"/>
    </source>
</evidence>
<comment type="catalytic activity">
    <reaction evidence="1">
        <text>1-(5-phospho-beta-D-ribosyl)-ATP + H2O = 1-(5-phospho-beta-D-ribosyl)-5'-AMP + diphosphate + H(+)</text>
        <dbReference type="Rhea" id="RHEA:22828"/>
        <dbReference type="ChEBI" id="CHEBI:15377"/>
        <dbReference type="ChEBI" id="CHEBI:15378"/>
        <dbReference type="ChEBI" id="CHEBI:33019"/>
        <dbReference type="ChEBI" id="CHEBI:59457"/>
        <dbReference type="ChEBI" id="CHEBI:73183"/>
        <dbReference type="EC" id="3.6.1.31"/>
    </reaction>
</comment>
<dbReference type="PANTHER" id="PTHR42945">
    <property type="entry name" value="HISTIDINE BIOSYNTHESIS BIFUNCTIONAL PROTEIN"/>
    <property type="match status" value="1"/>
</dbReference>
<accession>O87047</accession>
<keyword evidence="9" id="KW-0067">ATP-binding</keyword>
<keyword evidence="8" id="KW-0378">Hydrolase</keyword>
<evidence type="ECO:0000256" key="10">
    <source>
        <dbReference type="ARBA" id="ARBA00023102"/>
    </source>
</evidence>
<protein>
    <recommendedName>
        <fullName evidence="4">phosphoribosyl-ATP diphosphatase</fullName>
        <ecNumber evidence="4">3.6.1.31</ecNumber>
    </recommendedName>
</protein>
<keyword evidence="7" id="KW-0547">Nucleotide-binding</keyword>
<dbReference type="GO" id="GO:0005737">
    <property type="term" value="C:cytoplasm"/>
    <property type="evidence" value="ECO:0007669"/>
    <property type="project" value="UniProtKB-SubCell"/>
</dbReference>
<name>O87047_VIBCL</name>
<evidence type="ECO:0000313" key="11">
    <source>
        <dbReference type="EMBL" id="CAA13145.1"/>
    </source>
</evidence>
<dbReference type="GO" id="GO:0000105">
    <property type="term" value="P:L-histidine biosynthetic process"/>
    <property type="evidence" value="ECO:0007669"/>
    <property type="project" value="UniProtKB-UniPathway"/>
</dbReference>
<dbReference type="UniPathway" id="UPA00031">
    <property type="reaction ID" value="UER00007"/>
</dbReference>
<comment type="pathway">
    <text evidence="3">Amino-acid biosynthesis; L-histidine biosynthesis; L-histidine from 5-phospho-alpha-D-ribose 1-diphosphate: step 2/9.</text>
</comment>
<dbReference type="NCBIfam" id="TIGR03188">
    <property type="entry name" value="histidine_hisI"/>
    <property type="match status" value="1"/>
</dbReference>
<dbReference type="GO" id="GO:0005524">
    <property type="term" value="F:ATP binding"/>
    <property type="evidence" value="ECO:0007669"/>
    <property type="project" value="UniProtKB-KW"/>
</dbReference>
<dbReference type="InterPro" id="IPR021130">
    <property type="entry name" value="PRib-ATP_PPHydrolase-like"/>
</dbReference>
<evidence type="ECO:0000256" key="7">
    <source>
        <dbReference type="ARBA" id="ARBA00022741"/>
    </source>
</evidence>
<keyword evidence="6" id="KW-0028">Amino-acid biosynthesis</keyword>
<comment type="subcellular location">
    <subcellularLocation>
        <location evidence="2">Cytoplasm</location>
    </subcellularLocation>
</comment>
<organism evidence="11">
    <name type="scientific">Vibrio cholerae</name>
    <dbReference type="NCBI Taxonomy" id="666"/>
    <lineage>
        <taxon>Bacteria</taxon>
        <taxon>Pseudomonadati</taxon>
        <taxon>Pseudomonadota</taxon>
        <taxon>Gammaproteobacteria</taxon>
        <taxon>Vibrionales</taxon>
        <taxon>Vibrionaceae</taxon>
        <taxon>Vibrio</taxon>
    </lineage>
</organism>
<dbReference type="SUPFAM" id="SSF101386">
    <property type="entry name" value="all-alpha NTP pyrophosphatases"/>
    <property type="match status" value="1"/>
</dbReference>
<dbReference type="EC" id="3.6.1.31" evidence="4"/>
<reference evidence="11" key="1">
    <citation type="submission" date="1998-07" db="EMBL/GenBank/DDBJ databases">
        <authorList>
            <person name="Fallarino A."/>
        </authorList>
    </citation>
    <scope>NUCLEOTIDE SEQUENCE</scope>
    <source>
        <strain evidence="11">Z17561</strain>
    </source>
</reference>
<evidence type="ECO:0000256" key="9">
    <source>
        <dbReference type="ARBA" id="ARBA00022840"/>
    </source>
</evidence>
<evidence type="ECO:0000256" key="3">
    <source>
        <dbReference type="ARBA" id="ARBA00005204"/>
    </source>
</evidence>
<keyword evidence="5" id="KW-0963">Cytoplasm</keyword>
<proteinExistence type="predicted"/>
<dbReference type="Pfam" id="PF01503">
    <property type="entry name" value="PRA-PH"/>
    <property type="match status" value="1"/>
</dbReference>
<sequence>MGEEGVEVALAATAGDKEELICESADLMYHLLVLLQEQGLAMNDVINKLKERHK</sequence>
<dbReference type="InterPro" id="IPR008179">
    <property type="entry name" value="HisE"/>
</dbReference>
<evidence type="ECO:0000256" key="4">
    <source>
        <dbReference type="ARBA" id="ARBA00012414"/>
    </source>
</evidence>
<evidence type="ECO:0000256" key="8">
    <source>
        <dbReference type="ARBA" id="ARBA00022801"/>
    </source>
</evidence>
<evidence type="ECO:0000256" key="1">
    <source>
        <dbReference type="ARBA" id="ARBA00001460"/>
    </source>
</evidence>
<dbReference type="CDD" id="cd11534">
    <property type="entry name" value="NTP-PPase_HisIE_like"/>
    <property type="match status" value="1"/>
</dbReference>